<organism evidence="1 2">
    <name type="scientific">Trifolium medium</name>
    <dbReference type="NCBI Taxonomy" id="97028"/>
    <lineage>
        <taxon>Eukaryota</taxon>
        <taxon>Viridiplantae</taxon>
        <taxon>Streptophyta</taxon>
        <taxon>Embryophyta</taxon>
        <taxon>Tracheophyta</taxon>
        <taxon>Spermatophyta</taxon>
        <taxon>Magnoliopsida</taxon>
        <taxon>eudicotyledons</taxon>
        <taxon>Gunneridae</taxon>
        <taxon>Pentapetalae</taxon>
        <taxon>rosids</taxon>
        <taxon>fabids</taxon>
        <taxon>Fabales</taxon>
        <taxon>Fabaceae</taxon>
        <taxon>Papilionoideae</taxon>
        <taxon>50 kb inversion clade</taxon>
        <taxon>NPAAA clade</taxon>
        <taxon>Hologalegina</taxon>
        <taxon>IRL clade</taxon>
        <taxon>Trifolieae</taxon>
        <taxon>Trifolium</taxon>
    </lineage>
</organism>
<reference evidence="1 2" key="1">
    <citation type="journal article" date="2018" name="Front. Plant Sci.">
        <title>Red Clover (Trifolium pratense) and Zigzag Clover (T. medium) - A Picture of Genomic Similarities and Differences.</title>
        <authorList>
            <person name="Dluhosova J."/>
            <person name="Istvanek J."/>
            <person name="Nedelnik J."/>
            <person name="Repkova J."/>
        </authorList>
    </citation>
    <scope>NUCLEOTIDE SEQUENCE [LARGE SCALE GENOMIC DNA]</scope>
    <source>
        <strain evidence="2">cv. 10/8</strain>
        <tissue evidence="1">Leaf</tissue>
    </source>
</reference>
<dbReference type="Proteomes" id="UP000265520">
    <property type="component" value="Unassembled WGS sequence"/>
</dbReference>
<proteinExistence type="predicted"/>
<sequence length="199" mass="22538">MSSTGVQQCDQLGPPLFALVLHPLIHKIRDNCKFLLHVWNLDDMIVVGDSREVARTLDIIREIGRRLSLDLNISVTDIFGLRAMAINFARGCSLQTLGDRYRDIVVSKGHYIEDLQWRVPSLPIRVGGLGLYSVVEAISYVFVAFKAQSWMLQDHILRDTELCGMNYDFDIASDGLRDTILNFYFSNFATSSPLKPNML</sequence>
<evidence type="ECO:0000313" key="2">
    <source>
        <dbReference type="Proteomes" id="UP000265520"/>
    </source>
</evidence>
<dbReference type="AlphaFoldDB" id="A0A392NXM2"/>
<dbReference type="EMBL" id="LXQA010055764">
    <property type="protein sequence ID" value="MCI04557.1"/>
    <property type="molecule type" value="Genomic_DNA"/>
</dbReference>
<dbReference type="PANTHER" id="PTHR48462:SF1">
    <property type="entry name" value="PROTEIN, PUTATIVE-RELATED"/>
    <property type="match status" value="1"/>
</dbReference>
<name>A0A392NXM2_9FABA</name>
<accession>A0A392NXM2</accession>
<protein>
    <recommendedName>
        <fullName evidence="3">Reverse transcriptase domain-containing protein</fullName>
    </recommendedName>
</protein>
<evidence type="ECO:0000313" key="1">
    <source>
        <dbReference type="EMBL" id="MCI04557.1"/>
    </source>
</evidence>
<evidence type="ECO:0008006" key="3">
    <source>
        <dbReference type="Google" id="ProtNLM"/>
    </source>
</evidence>
<dbReference type="PANTHER" id="PTHR48462">
    <property type="entry name" value="PROTEIN, PUTATIVE-RELATED"/>
    <property type="match status" value="1"/>
</dbReference>
<comment type="caution">
    <text evidence="1">The sequence shown here is derived from an EMBL/GenBank/DDBJ whole genome shotgun (WGS) entry which is preliminary data.</text>
</comment>
<keyword evidence="2" id="KW-1185">Reference proteome</keyword>